<keyword evidence="2" id="KW-0472">Membrane</keyword>
<proteinExistence type="predicted"/>
<keyword evidence="3" id="KW-0998">Cell outer membrane</keyword>
<evidence type="ECO:0000256" key="2">
    <source>
        <dbReference type="ARBA" id="ARBA00023136"/>
    </source>
</evidence>
<dbReference type="SUPFAM" id="SSF56935">
    <property type="entry name" value="Porins"/>
    <property type="match status" value="1"/>
</dbReference>
<sequence>MAGEVSLSSRFSMVQPDESAGGRLEGNINGKINKFSYLFTASYEENGVQRDAEGDIPGLQYGLSDAETQNYFTKLGYQFDDDKALQLSYNFYSSQQKTDLGDVSGDINVGEKTYAIHVPLDPKKSRESHRDKRVILI</sequence>
<organism evidence="4 5">
    <name type="scientific">Colwellia maritima</name>
    <dbReference type="NCBI Taxonomy" id="2912588"/>
    <lineage>
        <taxon>Bacteria</taxon>
        <taxon>Pseudomonadati</taxon>
        <taxon>Pseudomonadota</taxon>
        <taxon>Gammaproteobacteria</taxon>
        <taxon>Alteromonadales</taxon>
        <taxon>Colwelliaceae</taxon>
        <taxon>Colwellia</taxon>
    </lineage>
</organism>
<evidence type="ECO:0008006" key="6">
    <source>
        <dbReference type="Google" id="ProtNLM"/>
    </source>
</evidence>
<gene>
    <name evidence="4" type="ORF">L3081_05800</name>
</gene>
<evidence type="ECO:0000256" key="1">
    <source>
        <dbReference type="ARBA" id="ARBA00004442"/>
    </source>
</evidence>
<accession>A0ABS9WYL5</accession>
<dbReference type="EMBL" id="JAKKSL010000001">
    <property type="protein sequence ID" value="MCI2282999.1"/>
    <property type="molecule type" value="Genomic_DNA"/>
</dbReference>
<comment type="subcellular location">
    <subcellularLocation>
        <location evidence="1">Cell outer membrane</location>
    </subcellularLocation>
</comment>
<name>A0ABS9WYL5_9GAMM</name>
<evidence type="ECO:0000313" key="5">
    <source>
        <dbReference type="Proteomes" id="UP001139646"/>
    </source>
</evidence>
<dbReference type="InterPro" id="IPR036942">
    <property type="entry name" value="Beta-barrel_TonB_sf"/>
</dbReference>
<evidence type="ECO:0000256" key="3">
    <source>
        <dbReference type="ARBA" id="ARBA00023237"/>
    </source>
</evidence>
<comment type="caution">
    <text evidence="4">The sequence shown here is derived from an EMBL/GenBank/DDBJ whole genome shotgun (WGS) entry which is preliminary data.</text>
</comment>
<dbReference type="Proteomes" id="UP001139646">
    <property type="component" value="Unassembled WGS sequence"/>
</dbReference>
<reference evidence="4" key="1">
    <citation type="submission" date="2022-01" db="EMBL/GenBank/DDBJ databases">
        <title>Colwellia maritima, isolated from seawater.</title>
        <authorList>
            <person name="Kristyanto S."/>
            <person name="Jung J."/>
            <person name="Jeon C.O."/>
        </authorList>
    </citation>
    <scope>NUCLEOTIDE SEQUENCE</scope>
    <source>
        <strain evidence="4">MSW7</strain>
    </source>
</reference>
<protein>
    <recommendedName>
        <fullName evidence="6">TonB-dependent receptor</fullName>
    </recommendedName>
</protein>
<evidence type="ECO:0000313" key="4">
    <source>
        <dbReference type="EMBL" id="MCI2282999.1"/>
    </source>
</evidence>
<keyword evidence="5" id="KW-1185">Reference proteome</keyword>
<dbReference type="Gene3D" id="2.40.170.20">
    <property type="entry name" value="TonB-dependent receptor, beta-barrel domain"/>
    <property type="match status" value="1"/>
</dbReference>